<evidence type="ECO:0000256" key="8">
    <source>
        <dbReference type="ARBA" id="ARBA00022777"/>
    </source>
</evidence>
<feature type="domain" description="Riboflavin kinase" evidence="15">
    <location>
        <begin position="180"/>
        <end position="310"/>
    </location>
</feature>
<keyword evidence="8 14" id="KW-0418">Kinase</keyword>
<proteinExistence type="inferred from homology"/>
<comment type="pathway">
    <text evidence="1 14">Cofactor biosynthesis; FAD biosynthesis; FAD from FMN: step 1/1.</text>
</comment>
<dbReference type="Proteomes" id="UP001596047">
    <property type="component" value="Unassembled WGS sequence"/>
</dbReference>
<dbReference type="NCBIfam" id="TIGR00083">
    <property type="entry name" value="ribF"/>
    <property type="match status" value="1"/>
</dbReference>
<dbReference type="Pfam" id="PF06574">
    <property type="entry name" value="FAD_syn"/>
    <property type="match status" value="1"/>
</dbReference>
<sequence>MEYIEVSSKPPKDSTAISLVIGKFDGVHSGHAKLLQKVREYMDCTLAVMSFSDHPNWILKNDVDFQKSLTPLDHKMELLKLFGVERYYNIQFTKQFAQISAKEFVMEHLSRLNIKHIVVGEGFHLGKGRESDTNDLINLCQQIEVPVTVIPLVKANDVKISSTTIRTMIRDGQVEVAQALLGRPYSVIGSVIHGKALGRTLGFPTINLSGVLEQYVLPKPGIYLGVADIYNDGSPNMQKNTLISAGYRPTVDGESYSIEAYLLDFSGDLYGETVELMFHRYLRPELQFSGLDQLVEQMKLDKLYAQTYFETSNNNRKG</sequence>
<evidence type="ECO:0000256" key="10">
    <source>
        <dbReference type="ARBA" id="ARBA00022840"/>
    </source>
</evidence>
<evidence type="ECO:0000256" key="9">
    <source>
        <dbReference type="ARBA" id="ARBA00022827"/>
    </source>
</evidence>
<dbReference type="NCBIfam" id="NF004162">
    <property type="entry name" value="PRK05627.1-5"/>
    <property type="match status" value="1"/>
</dbReference>
<keyword evidence="6 14" id="KW-0548">Nucleotidyltransferase</keyword>
<dbReference type="InterPro" id="IPR004821">
    <property type="entry name" value="Cyt_trans-like"/>
</dbReference>
<comment type="catalytic activity">
    <reaction evidence="12 14">
        <text>riboflavin + ATP = FMN + ADP + H(+)</text>
        <dbReference type="Rhea" id="RHEA:14357"/>
        <dbReference type="ChEBI" id="CHEBI:15378"/>
        <dbReference type="ChEBI" id="CHEBI:30616"/>
        <dbReference type="ChEBI" id="CHEBI:57986"/>
        <dbReference type="ChEBI" id="CHEBI:58210"/>
        <dbReference type="ChEBI" id="CHEBI:456216"/>
        <dbReference type="EC" id="2.7.1.26"/>
    </reaction>
</comment>
<evidence type="ECO:0000256" key="6">
    <source>
        <dbReference type="ARBA" id="ARBA00022695"/>
    </source>
</evidence>
<comment type="pathway">
    <text evidence="2 14">Cofactor biosynthesis; FMN biosynthesis; FMN from riboflavin (ATP route): step 1/1.</text>
</comment>
<dbReference type="SUPFAM" id="SSF52374">
    <property type="entry name" value="Nucleotidylyl transferase"/>
    <property type="match status" value="1"/>
</dbReference>
<evidence type="ECO:0000256" key="1">
    <source>
        <dbReference type="ARBA" id="ARBA00004726"/>
    </source>
</evidence>
<dbReference type="InterPro" id="IPR015864">
    <property type="entry name" value="FAD_synthase"/>
</dbReference>
<evidence type="ECO:0000313" key="17">
    <source>
        <dbReference type="Proteomes" id="UP001596047"/>
    </source>
</evidence>
<evidence type="ECO:0000313" key="16">
    <source>
        <dbReference type="EMBL" id="MFC5650930.1"/>
    </source>
</evidence>
<evidence type="ECO:0000256" key="3">
    <source>
        <dbReference type="ARBA" id="ARBA00022630"/>
    </source>
</evidence>
<dbReference type="EMBL" id="JBHSOW010000064">
    <property type="protein sequence ID" value="MFC5650930.1"/>
    <property type="molecule type" value="Genomic_DNA"/>
</dbReference>
<comment type="caution">
    <text evidence="16">The sequence shown here is derived from an EMBL/GenBank/DDBJ whole genome shotgun (WGS) entry which is preliminary data.</text>
</comment>
<dbReference type="PANTHER" id="PTHR22749">
    <property type="entry name" value="RIBOFLAVIN KINASE/FMN ADENYLYLTRANSFERASE"/>
    <property type="match status" value="1"/>
</dbReference>
<gene>
    <name evidence="16" type="ORF">ACFPYJ_17785</name>
</gene>
<dbReference type="RefSeq" id="WP_379189520.1">
    <property type="nucleotide sequence ID" value="NZ_JBHSOW010000064.1"/>
</dbReference>
<evidence type="ECO:0000256" key="11">
    <source>
        <dbReference type="ARBA" id="ARBA00023268"/>
    </source>
</evidence>
<evidence type="ECO:0000256" key="5">
    <source>
        <dbReference type="ARBA" id="ARBA00022679"/>
    </source>
</evidence>
<evidence type="ECO:0000256" key="13">
    <source>
        <dbReference type="ARBA" id="ARBA00049494"/>
    </source>
</evidence>
<dbReference type="Gene3D" id="3.40.50.620">
    <property type="entry name" value="HUPs"/>
    <property type="match status" value="1"/>
</dbReference>
<name>A0ABW0VZ61_9BACL</name>
<keyword evidence="17" id="KW-1185">Reference proteome</keyword>
<evidence type="ECO:0000256" key="2">
    <source>
        <dbReference type="ARBA" id="ARBA00005201"/>
    </source>
</evidence>
<dbReference type="SUPFAM" id="SSF82114">
    <property type="entry name" value="Riboflavin kinase-like"/>
    <property type="match status" value="1"/>
</dbReference>
<evidence type="ECO:0000256" key="12">
    <source>
        <dbReference type="ARBA" id="ARBA00047880"/>
    </source>
</evidence>
<evidence type="ECO:0000259" key="15">
    <source>
        <dbReference type="SMART" id="SM00904"/>
    </source>
</evidence>
<organism evidence="16 17">
    <name type="scientific">Paenibacillus solisilvae</name>
    <dbReference type="NCBI Taxonomy" id="2486751"/>
    <lineage>
        <taxon>Bacteria</taxon>
        <taxon>Bacillati</taxon>
        <taxon>Bacillota</taxon>
        <taxon>Bacilli</taxon>
        <taxon>Bacillales</taxon>
        <taxon>Paenibacillaceae</taxon>
        <taxon>Paenibacillus</taxon>
    </lineage>
</organism>
<dbReference type="Pfam" id="PF01687">
    <property type="entry name" value="Flavokinase"/>
    <property type="match status" value="1"/>
</dbReference>
<evidence type="ECO:0000256" key="7">
    <source>
        <dbReference type="ARBA" id="ARBA00022741"/>
    </source>
</evidence>
<dbReference type="Gene3D" id="2.40.30.30">
    <property type="entry name" value="Riboflavin kinase-like"/>
    <property type="match status" value="1"/>
</dbReference>
<dbReference type="GO" id="GO:0003919">
    <property type="term" value="F:FMN adenylyltransferase activity"/>
    <property type="evidence" value="ECO:0007669"/>
    <property type="project" value="UniProtKB-EC"/>
</dbReference>
<dbReference type="InterPro" id="IPR002606">
    <property type="entry name" value="Riboflavin_kinase_bac"/>
</dbReference>
<keyword evidence="11" id="KW-0511">Multifunctional enzyme</keyword>
<dbReference type="InterPro" id="IPR023468">
    <property type="entry name" value="Riboflavin_kinase"/>
</dbReference>
<dbReference type="EC" id="2.7.7.2" evidence="14"/>
<dbReference type="CDD" id="cd02064">
    <property type="entry name" value="FAD_synthetase_N"/>
    <property type="match status" value="1"/>
</dbReference>
<keyword evidence="10 14" id="KW-0067">ATP-binding</keyword>
<protein>
    <recommendedName>
        <fullName evidence="14">Riboflavin biosynthesis protein</fullName>
    </recommendedName>
    <domain>
        <recommendedName>
            <fullName evidence="14">Riboflavin kinase</fullName>
            <ecNumber evidence="14">2.7.1.26</ecNumber>
        </recommendedName>
        <alternativeName>
            <fullName evidence="14">Flavokinase</fullName>
        </alternativeName>
    </domain>
    <domain>
        <recommendedName>
            <fullName evidence="14">FMN adenylyltransferase</fullName>
            <ecNumber evidence="14">2.7.7.2</ecNumber>
        </recommendedName>
        <alternativeName>
            <fullName evidence="14">FAD pyrophosphorylase</fullName>
        </alternativeName>
        <alternativeName>
            <fullName evidence="14">FAD synthase</fullName>
        </alternativeName>
    </domain>
</protein>
<dbReference type="InterPro" id="IPR023465">
    <property type="entry name" value="Riboflavin_kinase_dom_sf"/>
</dbReference>
<comment type="catalytic activity">
    <reaction evidence="13 14">
        <text>FMN + ATP + H(+) = FAD + diphosphate</text>
        <dbReference type="Rhea" id="RHEA:17237"/>
        <dbReference type="ChEBI" id="CHEBI:15378"/>
        <dbReference type="ChEBI" id="CHEBI:30616"/>
        <dbReference type="ChEBI" id="CHEBI:33019"/>
        <dbReference type="ChEBI" id="CHEBI:57692"/>
        <dbReference type="ChEBI" id="CHEBI:58210"/>
        <dbReference type="EC" id="2.7.7.2"/>
    </reaction>
</comment>
<accession>A0ABW0VZ61</accession>
<dbReference type="InterPro" id="IPR015865">
    <property type="entry name" value="Riboflavin_kinase_bac/euk"/>
</dbReference>
<dbReference type="NCBIfam" id="TIGR00125">
    <property type="entry name" value="cyt_tran_rel"/>
    <property type="match status" value="1"/>
</dbReference>
<evidence type="ECO:0000256" key="14">
    <source>
        <dbReference type="PIRNR" id="PIRNR004491"/>
    </source>
</evidence>
<dbReference type="InterPro" id="IPR014729">
    <property type="entry name" value="Rossmann-like_a/b/a_fold"/>
</dbReference>
<dbReference type="PIRSF" id="PIRSF004491">
    <property type="entry name" value="FAD_Synth"/>
    <property type="match status" value="1"/>
</dbReference>
<reference evidence="17" key="1">
    <citation type="journal article" date="2019" name="Int. J. Syst. Evol. Microbiol.">
        <title>The Global Catalogue of Microorganisms (GCM) 10K type strain sequencing project: providing services to taxonomists for standard genome sequencing and annotation.</title>
        <authorList>
            <consortium name="The Broad Institute Genomics Platform"/>
            <consortium name="The Broad Institute Genome Sequencing Center for Infectious Disease"/>
            <person name="Wu L."/>
            <person name="Ma J."/>
        </authorList>
    </citation>
    <scope>NUCLEOTIDE SEQUENCE [LARGE SCALE GENOMIC DNA]</scope>
    <source>
        <strain evidence="17">CGMCC 1.3240</strain>
    </source>
</reference>
<keyword evidence="9 14" id="KW-0274">FAD</keyword>
<keyword evidence="4 14" id="KW-0288">FMN</keyword>
<comment type="similarity">
    <text evidence="14">Belongs to the ribF family.</text>
</comment>
<dbReference type="GO" id="GO:0008531">
    <property type="term" value="F:riboflavin kinase activity"/>
    <property type="evidence" value="ECO:0007669"/>
    <property type="project" value="UniProtKB-EC"/>
</dbReference>
<dbReference type="EC" id="2.7.1.26" evidence="14"/>
<dbReference type="SMART" id="SM00904">
    <property type="entry name" value="Flavokinase"/>
    <property type="match status" value="1"/>
</dbReference>
<keyword evidence="5 14" id="KW-0808">Transferase</keyword>
<dbReference type="PANTHER" id="PTHR22749:SF6">
    <property type="entry name" value="RIBOFLAVIN KINASE"/>
    <property type="match status" value="1"/>
</dbReference>
<keyword evidence="7 14" id="KW-0547">Nucleotide-binding</keyword>
<keyword evidence="3 14" id="KW-0285">Flavoprotein</keyword>
<evidence type="ECO:0000256" key="4">
    <source>
        <dbReference type="ARBA" id="ARBA00022643"/>
    </source>
</evidence>